<proteinExistence type="inferred from homology"/>
<feature type="domain" description="4Fe-4S ferredoxin-type" evidence="7">
    <location>
        <begin position="61"/>
        <end position="93"/>
    </location>
</feature>
<dbReference type="OrthoDB" id="144910at2157"/>
<reference evidence="8 9" key="2">
    <citation type="journal article" date="2011" name="Stand. Genomic Sci.">
        <title>Complete genome sequence of Ferroglobus placidus AEDII12DO.</title>
        <authorList>
            <person name="Anderson I."/>
            <person name="Risso C."/>
            <person name="Holmes D."/>
            <person name="Lucas S."/>
            <person name="Copeland A."/>
            <person name="Lapidus A."/>
            <person name="Cheng J.F."/>
            <person name="Bruce D."/>
            <person name="Goodwin L."/>
            <person name="Pitluck S."/>
            <person name="Saunders E."/>
            <person name="Brettin T."/>
            <person name="Detter J.C."/>
            <person name="Han C."/>
            <person name="Tapia R."/>
            <person name="Larimer F."/>
            <person name="Land M."/>
            <person name="Hauser L."/>
            <person name="Woyke T."/>
            <person name="Lovley D."/>
            <person name="Kyrpides N."/>
            <person name="Ivanova N."/>
        </authorList>
    </citation>
    <scope>NUCLEOTIDE SEQUENCE [LARGE SCALE GENOMIC DNA]</scope>
    <source>
        <strain evidence="9">DSM 10642 / AEDII12DO</strain>
    </source>
</reference>
<dbReference type="PROSITE" id="PS00198">
    <property type="entry name" value="4FE4S_FER_1"/>
    <property type="match status" value="1"/>
</dbReference>
<dbReference type="GO" id="GO:0005886">
    <property type="term" value="C:plasma membrane"/>
    <property type="evidence" value="ECO:0007669"/>
    <property type="project" value="TreeGrafter"/>
</dbReference>
<gene>
    <name evidence="8" type="ordered locus">Ferp_0837</name>
</gene>
<dbReference type="PaxDb" id="589924-Ferp_0837"/>
<evidence type="ECO:0000256" key="4">
    <source>
        <dbReference type="ARBA" id="ARBA00023002"/>
    </source>
</evidence>
<dbReference type="HOGENOM" id="CLU_121273_0_0_2"/>
<keyword evidence="2" id="KW-0004">4Fe-4S</keyword>
<comment type="similarity">
    <text evidence="1">Belongs to the HdrC family.</text>
</comment>
<keyword evidence="5" id="KW-0408">Iron</keyword>
<dbReference type="Pfam" id="PF13183">
    <property type="entry name" value="Fer4_8"/>
    <property type="match status" value="1"/>
</dbReference>
<accession>D3RWZ2</accession>
<dbReference type="PANTHER" id="PTHR43255">
    <property type="entry name" value="IRON-SULFUR-BINDING OXIDOREDUCTASE FADF-RELATED-RELATED"/>
    <property type="match status" value="1"/>
</dbReference>
<dbReference type="Gene3D" id="1.10.1060.10">
    <property type="entry name" value="Alpha-helical ferredoxin"/>
    <property type="match status" value="1"/>
</dbReference>
<dbReference type="SUPFAM" id="SSF46548">
    <property type="entry name" value="alpha-helical ferredoxin"/>
    <property type="match status" value="1"/>
</dbReference>
<keyword evidence="6" id="KW-0411">Iron-sulfur</keyword>
<dbReference type="EMBL" id="CP001899">
    <property type="protein sequence ID" value="ADC65005.1"/>
    <property type="molecule type" value="Genomic_DNA"/>
</dbReference>
<keyword evidence="3" id="KW-0479">Metal-binding</keyword>
<feature type="domain" description="4Fe-4S ferredoxin-type" evidence="7">
    <location>
        <begin position="26"/>
        <end position="48"/>
    </location>
</feature>
<evidence type="ECO:0000256" key="2">
    <source>
        <dbReference type="ARBA" id="ARBA00022485"/>
    </source>
</evidence>
<evidence type="ECO:0000256" key="6">
    <source>
        <dbReference type="ARBA" id="ARBA00023014"/>
    </source>
</evidence>
<dbReference type="PROSITE" id="PS51379">
    <property type="entry name" value="4FE4S_FER_2"/>
    <property type="match status" value="2"/>
</dbReference>
<dbReference type="Proteomes" id="UP000002613">
    <property type="component" value="Chromosome"/>
</dbReference>
<dbReference type="InterPro" id="IPR017896">
    <property type="entry name" value="4Fe4S_Fe-S-bd"/>
</dbReference>
<sequence length="170" mass="18939">MKYVVRVEKKKNLVKVISDLGGEGVSKCIQCGSCMSVCPVTLIGFDHPNKKLFKFVQMGEEEVLLSDPSPWACVACGRCIEVCTQDVNPFSVYFALRRFQVKGFRIHPLAREAVGSIYESGHAIFVENEVEREKFGLPKVSSAARSEKDLEEIREILKSSAISDLGILPR</sequence>
<dbReference type="GeneID" id="8778343"/>
<dbReference type="STRING" id="589924.Ferp_0837"/>
<evidence type="ECO:0000313" key="9">
    <source>
        <dbReference type="Proteomes" id="UP000002613"/>
    </source>
</evidence>
<protein>
    <submittedName>
        <fullName evidence="8">Heterodisulfide reductase, subunit C (HdrC)</fullName>
    </submittedName>
</protein>
<dbReference type="GO" id="GO:0016491">
    <property type="term" value="F:oxidoreductase activity"/>
    <property type="evidence" value="ECO:0007669"/>
    <property type="project" value="UniProtKB-KW"/>
</dbReference>
<keyword evidence="9" id="KW-1185">Reference proteome</keyword>
<dbReference type="RefSeq" id="WP_012965348.1">
    <property type="nucleotide sequence ID" value="NC_013849.1"/>
</dbReference>
<dbReference type="GO" id="GO:0051539">
    <property type="term" value="F:4 iron, 4 sulfur cluster binding"/>
    <property type="evidence" value="ECO:0007669"/>
    <property type="project" value="UniProtKB-KW"/>
</dbReference>
<dbReference type="InterPro" id="IPR051460">
    <property type="entry name" value="HdrC_iron-sulfur_subunit"/>
</dbReference>
<reference evidence="9" key="1">
    <citation type="submission" date="2010-02" db="EMBL/GenBank/DDBJ databases">
        <title>Complete sequence of Ferroglobus placidus DSM 10642.</title>
        <authorList>
            <consortium name="US DOE Joint Genome Institute"/>
            <person name="Lucas S."/>
            <person name="Copeland A."/>
            <person name="Lapidus A."/>
            <person name="Cheng J.-F."/>
            <person name="Bruce D."/>
            <person name="Goodwin L."/>
            <person name="Pitluck S."/>
            <person name="Saunders E."/>
            <person name="Brettin T."/>
            <person name="Detter J.C."/>
            <person name="Han C."/>
            <person name="Tapia R."/>
            <person name="Larimer F."/>
            <person name="Land M."/>
            <person name="Hauser L."/>
            <person name="Kyrpides N."/>
            <person name="Ivanova N."/>
            <person name="Holmes D."/>
            <person name="Lovley D."/>
            <person name="Kyrpides N."/>
            <person name="Anderson I.J."/>
            <person name="Woyke T."/>
        </authorList>
    </citation>
    <scope>NUCLEOTIDE SEQUENCE [LARGE SCALE GENOMIC DNA]</scope>
    <source>
        <strain evidence="9">DSM 10642 / AEDII12DO</strain>
    </source>
</reference>
<dbReference type="AlphaFoldDB" id="D3RWZ2"/>
<evidence type="ECO:0000313" key="8">
    <source>
        <dbReference type="EMBL" id="ADC65005.1"/>
    </source>
</evidence>
<dbReference type="eggNOG" id="arCOG00964">
    <property type="taxonomic scope" value="Archaea"/>
</dbReference>
<evidence type="ECO:0000256" key="5">
    <source>
        <dbReference type="ARBA" id="ARBA00023004"/>
    </source>
</evidence>
<evidence type="ECO:0000256" key="3">
    <source>
        <dbReference type="ARBA" id="ARBA00022723"/>
    </source>
</evidence>
<name>D3RWZ2_FERPA</name>
<evidence type="ECO:0000259" key="7">
    <source>
        <dbReference type="PROSITE" id="PS51379"/>
    </source>
</evidence>
<evidence type="ECO:0000256" key="1">
    <source>
        <dbReference type="ARBA" id="ARBA00007097"/>
    </source>
</evidence>
<dbReference type="PANTHER" id="PTHR43255:SF1">
    <property type="entry name" value="IRON-SULFUR-BINDING OXIDOREDUCTASE FADF-RELATED"/>
    <property type="match status" value="1"/>
</dbReference>
<keyword evidence="4" id="KW-0560">Oxidoreductase</keyword>
<dbReference type="InterPro" id="IPR017900">
    <property type="entry name" value="4Fe4S_Fe_S_CS"/>
</dbReference>
<dbReference type="InterPro" id="IPR009051">
    <property type="entry name" value="Helical_ferredxn"/>
</dbReference>
<organism evidence="8 9">
    <name type="scientific">Ferroglobus placidus (strain DSM 10642 / AEDII12DO)</name>
    <dbReference type="NCBI Taxonomy" id="589924"/>
    <lineage>
        <taxon>Archaea</taxon>
        <taxon>Methanobacteriati</taxon>
        <taxon>Methanobacteriota</taxon>
        <taxon>Archaeoglobi</taxon>
        <taxon>Archaeoglobales</taxon>
        <taxon>Archaeoglobaceae</taxon>
        <taxon>Ferroglobus</taxon>
    </lineage>
</organism>
<dbReference type="KEGG" id="fpl:Ferp_0837"/>
<dbReference type="GO" id="GO:0046872">
    <property type="term" value="F:metal ion binding"/>
    <property type="evidence" value="ECO:0007669"/>
    <property type="project" value="UniProtKB-KW"/>
</dbReference>